<dbReference type="EMBL" id="CP061173">
    <property type="protein sequence ID" value="QNR70466.1"/>
    <property type="molecule type" value="Genomic_DNA"/>
</dbReference>
<proteinExistence type="predicted"/>
<protein>
    <submittedName>
        <fullName evidence="1">Uncharacterized protein</fullName>
    </submittedName>
</protein>
<dbReference type="Gene3D" id="6.20.20.10">
    <property type="match status" value="1"/>
</dbReference>
<organism evidence="1 2">
    <name type="scientific">Paenibacillus peoriae</name>
    <dbReference type="NCBI Taxonomy" id="59893"/>
    <lineage>
        <taxon>Bacteria</taxon>
        <taxon>Bacillati</taxon>
        <taxon>Bacillota</taxon>
        <taxon>Bacilli</taxon>
        <taxon>Bacillales</taxon>
        <taxon>Paenibacillaceae</taxon>
        <taxon>Paenibacillus</taxon>
    </lineage>
</organism>
<keyword evidence="1" id="KW-0614">Plasmid</keyword>
<dbReference type="SUPFAM" id="SSF57938">
    <property type="entry name" value="DnaJ/Hsp40 cysteine-rich domain"/>
    <property type="match status" value="1"/>
</dbReference>
<dbReference type="InterPro" id="IPR036410">
    <property type="entry name" value="HSP_DnaJ_Cys-rich_dom_sf"/>
</dbReference>
<gene>
    <name evidence="1" type="ORF">IAQ67_28565</name>
</gene>
<dbReference type="AlphaFoldDB" id="A0A7H0YHA8"/>
<reference evidence="1 2" key="1">
    <citation type="submission" date="2020-09" db="EMBL/GenBank/DDBJ databases">
        <title>Characterization of Paenibacillus peoriae strain ZF390 with broad-spectrum antimicrobial activity as a potential biocontrol agent.</title>
        <authorList>
            <person name="Li L."/>
            <person name="Zhao Y."/>
            <person name="Li B."/>
            <person name="Xie X."/>
        </authorList>
    </citation>
    <scope>NUCLEOTIDE SEQUENCE [LARGE SCALE GENOMIC DNA]</scope>
    <source>
        <strain evidence="1 2">ZF390</strain>
        <plasmid evidence="1 2">pPlas1</plasmid>
    </source>
</reference>
<evidence type="ECO:0000313" key="1">
    <source>
        <dbReference type="EMBL" id="QNR70466.1"/>
    </source>
</evidence>
<geneLocation type="plasmid" evidence="1 2">
    <name>pPlas1</name>
</geneLocation>
<accession>A0A7H0YHA8</accession>
<dbReference type="RefSeq" id="WP_190299773.1">
    <property type="nucleotide sequence ID" value="NZ_CP061173.1"/>
</dbReference>
<evidence type="ECO:0000313" key="2">
    <source>
        <dbReference type="Proteomes" id="UP000516384"/>
    </source>
</evidence>
<dbReference type="Proteomes" id="UP000516384">
    <property type="component" value="Plasmid pPlas1"/>
</dbReference>
<sequence length="245" mass="27333">MTTNLTVLEAAKKWVSEFNAIPQTLITKAYPIFDGEIEVLATPYECCNCGNTEYTSKGGTPELITCTECDGSCEVDGNKCDACAGSGLVSDQEQELEDIRTCTSCGGTEFQNTYGFPMWGTMWTFGDSLDEDWVTNRGGADIMRECGFWVYSSDELGVFFGIDGAGYDFYEGHWVPLYKARGLKWHAEEGQPVRNEPNNLYVVLYDYGYDTSNFDSVWSTKEAAEERTKIYNGAAWVSDIEVDKV</sequence>
<name>A0A7H0YHA8_9BACL</name>